<protein>
    <submittedName>
        <fullName evidence="2">DUF2964 family protein</fullName>
    </submittedName>
</protein>
<feature type="transmembrane region" description="Helical" evidence="1">
    <location>
        <begin position="43"/>
        <end position="64"/>
    </location>
</feature>
<dbReference type="InterPro" id="IPR021347">
    <property type="entry name" value="DUF2964"/>
</dbReference>
<dbReference type="Proteomes" id="UP000484381">
    <property type="component" value="Unassembled WGS sequence"/>
</dbReference>
<name>A0A7X1NLJ6_9BURK</name>
<reference evidence="2 3" key="1">
    <citation type="submission" date="2019-10" db="EMBL/GenBank/DDBJ databases">
        <title>Paraburkholderia sp. isolated from nodules of Mimosa pudica from Brazilian Atlantic Forest soils.</title>
        <authorList>
            <person name="Paulitsch F."/>
            <person name="Hungria M."/>
            <person name="Dall'Agnol R."/>
        </authorList>
    </citation>
    <scope>NUCLEOTIDE SEQUENCE [LARGE SCALE GENOMIC DNA]</scope>
    <source>
        <strain evidence="2 3">CNPSo 3157</strain>
    </source>
</reference>
<keyword evidence="1" id="KW-0812">Transmembrane</keyword>
<feature type="transmembrane region" description="Helical" evidence="1">
    <location>
        <begin position="70"/>
        <end position="92"/>
    </location>
</feature>
<gene>
    <name evidence="2" type="ORF">GCT13_45245</name>
</gene>
<comment type="caution">
    <text evidence="2">The sequence shown here is derived from an EMBL/GenBank/DDBJ whole genome shotgun (WGS) entry which is preliminary data.</text>
</comment>
<dbReference type="Pfam" id="PF11177">
    <property type="entry name" value="DUF2964"/>
    <property type="match status" value="1"/>
</dbReference>
<evidence type="ECO:0000256" key="1">
    <source>
        <dbReference type="SAM" id="Phobius"/>
    </source>
</evidence>
<keyword evidence="1" id="KW-1133">Transmembrane helix</keyword>
<dbReference type="EMBL" id="WHNP01000132">
    <property type="protein sequence ID" value="MPW23716.1"/>
    <property type="molecule type" value="Genomic_DNA"/>
</dbReference>
<keyword evidence="3" id="KW-1185">Reference proteome</keyword>
<accession>A0A7X1NLJ6</accession>
<evidence type="ECO:0000313" key="3">
    <source>
        <dbReference type="Proteomes" id="UP000484381"/>
    </source>
</evidence>
<proteinExistence type="predicted"/>
<evidence type="ECO:0000313" key="2">
    <source>
        <dbReference type="EMBL" id="MPW23716.1"/>
    </source>
</evidence>
<organism evidence="2 3">
    <name type="scientific">Paraburkholderia franconis</name>
    <dbReference type="NCBI Taxonomy" id="2654983"/>
    <lineage>
        <taxon>Bacteria</taxon>
        <taxon>Pseudomonadati</taxon>
        <taxon>Pseudomonadota</taxon>
        <taxon>Betaproteobacteria</taxon>
        <taxon>Burkholderiales</taxon>
        <taxon>Burkholderiaceae</taxon>
        <taxon>Paraburkholderia</taxon>
    </lineage>
</organism>
<sequence>MSPRDSCAFRSVPSCWFAAPNPNTRPQAKRDKWEAVVHQQYRIVLALIGVFISPDALVWTIHGLIFDDSLAFRCGVVIVTAMIAGVVALLNLTSNGSR</sequence>
<keyword evidence="1" id="KW-0472">Membrane</keyword>
<dbReference type="AlphaFoldDB" id="A0A7X1NLJ6"/>